<evidence type="ECO:0000259" key="11">
    <source>
        <dbReference type="SMART" id="SM00968"/>
    </source>
</evidence>
<keyword evidence="9" id="KW-0131">Cell cycle</keyword>
<evidence type="ECO:0000256" key="3">
    <source>
        <dbReference type="ARBA" id="ARBA00005597"/>
    </source>
</evidence>
<organism evidence="12 13">
    <name type="scientific">Anopheles minimus</name>
    <dbReference type="NCBI Taxonomy" id="112268"/>
    <lineage>
        <taxon>Eukaryota</taxon>
        <taxon>Metazoa</taxon>
        <taxon>Ecdysozoa</taxon>
        <taxon>Arthropoda</taxon>
        <taxon>Hexapoda</taxon>
        <taxon>Insecta</taxon>
        <taxon>Pterygota</taxon>
        <taxon>Neoptera</taxon>
        <taxon>Endopterygota</taxon>
        <taxon>Diptera</taxon>
        <taxon>Nematocera</taxon>
        <taxon>Culicoidea</taxon>
        <taxon>Culicidae</taxon>
        <taxon>Anophelinae</taxon>
        <taxon>Anopheles</taxon>
    </lineage>
</organism>
<evidence type="ECO:0000256" key="6">
    <source>
        <dbReference type="ARBA" id="ARBA00022776"/>
    </source>
</evidence>
<dbReference type="FunFam" id="1.20.1060.20:FF:000001">
    <property type="entry name" value="Structural maintenance of chromosomes 1A"/>
    <property type="match status" value="1"/>
</dbReference>
<dbReference type="InterPro" id="IPR003395">
    <property type="entry name" value="RecF/RecN/SMC_N"/>
</dbReference>
<evidence type="ECO:0000256" key="5">
    <source>
        <dbReference type="ARBA" id="ARBA00022618"/>
    </source>
</evidence>
<dbReference type="Proteomes" id="UP000075920">
    <property type="component" value="Unassembled WGS sequence"/>
</dbReference>
<dbReference type="SUPFAM" id="SSF52540">
    <property type="entry name" value="P-loop containing nucleoside triphosphate hydrolases"/>
    <property type="match status" value="1"/>
</dbReference>
<dbReference type="AlphaFoldDB" id="A0A182VYL4"/>
<evidence type="ECO:0000256" key="7">
    <source>
        <dbReference type="ARBA" id="ARBA00023054"/>
    </source>
</evidence>
<dbReference type="GO" id="GO:0051301">
    <property type="term" value="P:cell division"/>
    <property type="evidence" value="ECO:0007669"/>
    <property type="project" value="UniProtKB-KW"/>
</dbReference>
<evidence type="ECO:0000256" key="9">
    <source>
        <dbReference type="ARBA" id="ARBA00023306"/>
    </source>
</evidence>
<dbReference type="InterPro" id="IPR010935">
    <property type="entry name" value="SMC_hinge"/>
</dbReference>
<dbReference type="GO" id="GO:0005524">
    <property type="term" value="F:ATP binding"/>
    <property type="evidence" value="ECO:0007669"/>
    <property type="project" value="InterPro"/>
</dbReference>
<comment type="similarity">
    <text evidence="3">Belongs to the SMC family. SMC1 subfamily.</text>
</comment>
<evidence type="ECO:0000313" key="13">
    <source>
        <dbReference type="Proteomes" id="UP000075920"/>
    </source>
</evidence>
<evidence type="ECO:0000313" key="12">
    <source>
        <dbReference type="EnsemblMetazoa" id="AMIN003169-PA"/>
    </source>
</evidence>
<dbReference type="GO" id="GO:0007062">
    <property type="term" value="P:sister chromatid cohesion"/>
    <property type="evidence" value="ECO:0007669"/>
    <property type="project" value="InterPro"/>
</dbReference>
<evidence type="ECO:0000256" key="2">
    <source>
        <dbReference type="ARBA" id="ARBA00004286"/>
    </source>
</evidence>
<dbReference type="CDD" id="cd03275">
    <property type="entry name" value="ABC_SMC1_euk"/>
    <property type="match status" value="1"/>
</dbReference>
<keyword evidence="8" id="KW-0539">Nucleus</keyword>
<protein>
    <recommendedName>
        <fullName evidence="11">SMC hinge domain-containing protein</fullName>
    </recommendedName>
</protein>
<dbReference type="InterPro" id="IPR036277">
    <property type="entry name" value="SMC_hinge_sf"/>
</dbReference>
<dbReference type="InterPro" id="IPR027417">
    <property type="entry name" value="P-loop_NTPase"/>
</dbReference>
<keyword evidence="5" id="KW-0132">Cell division</keyword>
<reference evidence="12" key="2">
    <citation type="submission" date="2020-05" db="UniProtKB">
        <authorList>
            <consortium name="EnsemblMetazoa"/>
        </authorList>
    </citation>
    <scope>IDENTIFICATION</scope>
    <source>
        <strain evidence="12">MINIMUS1</strain>
    </source>
</reference>
<dbReference type="GO" id="GO:0005634">
    <property type="term" value="C:nucleus"/>
    <property type="evidence" value="ECO:0007669"/>
    <property type="project" value="UniProtKB-SubCell"/>
</dbReference>
<dbReference type="EnsemblMetazoa" id="AMIN003169-RA">
    <property type="protein sequence ID" value="AMIN003169-PA"/>
    <property type="gene ID" value="AMIN003169"/>
</dbReference>
<dbReference type="Gene3D" id="1.20.1060.20">
    <property type="match status" value="1"/>
</dbReference>
<evidence type="ECO:0000256" key="1">
    <source>
        <dbReference type="ARBA" id="ARBA00004123"/>
    </source>
</evidence>
<dbReference type="PANTHER" id="PTHR18937:SF12">
    <property type="entry name" value="STRUCTURAL MAINTENANCE OF CHROMOSOMES PROTEIN"/>
    <property type="match status" value="1"/>
</dbReference>
<feature type="coiled-coil region" evidence="10">
    <location>
        <begin position="412"/>
        <end position="495"/>
    </location>
</feature>
<dbReference type="FunFam" id="3.40.50.300:FF:000564">
    <property type="entry name" value="Structural maintenance of chromosomes 1A"/>
    <property type="match status" value="1"/>
</dbReference>
<dbReference type="InterPro" id="IPR028468">
    <property type="entry name" value="Smc1_ABC"/>
</dbReference>
<evidence type="ECO:0000256" key="4">
    <source>
        <dbReference type="ARBA" id="ARBA00022454"/>
    </source>
</evidence>
<accession>A0A182VYL4</accession>
<keyword evidence="7 10" id="KW-0175">Coiled coil</keyword>
<reference evidence="13" key="1">
    <citation type="submission" date="2013-03" db="EMBL/GenBank/DDBJ databases">
        <title>The Genome Sequence of Anopheles minimus MINIMUS1.</title>
        <authorList>
            <consortium name="The Broad Institute Genomics Platform"/>
            <person name="Neafsey D.E."/>
            <person name="Walton C."/>
            <person name="Walker B."/>
            <person name="Young S.K."/>
            <person name="Zeng Q."/>
            <person name="Gargeya S."/>
            <person name="Fitzgerald M."/>
            <person name="Haas B."/>
            <person name="Abouelleil A."/>
            <person name="Allen A.W."/>
            <person name="Alvarado L."/>
            <person name="Arachchi H.M."/>
            <person name="Berlin A.M."/>
            <person name="Chapman S.B."/>
            <person name="Gainer-Dewar J."/>
            <person name="Goldberg J."/>
            <person name="Griggs A."/>
            <person name="Gujja S."/>
            <person name="Hansen M."/>
            <person name="Howarth C."/>
            <person name="Imamovic A."/>
            <person name="Ireland A."/>
            <person name="Larimer J."/>
            <person name="McCowan C."/>
            <person name="Murphy C."/>
            <person name="Pearson M."/>
            <person name="Poon T.W."/>
            <person name="Priest M."/>
            <person name="Roberts A."/>
            <person name="Saif S."/>
            <person name="Shea T."/>
            <person name="Sisk P."/>
            <person name="Sykes S."/>
            <person name="Wortman J."/>
            <person name="Nusbaum C."/>
            <person name="Birren B."/>
        </authorList>
    </citation>
    <scope>NUCLEOTIDE SEQUENCE [LARGE SCALE GENOMIC DNA]</scope>
    <source>
        <strain evidence="13">MINIMUS1</strain>
    </source>
</reference>
<feature type="domain" description="SMC hinge" evidence="11">
    <location>
        <begin position="517"/>
        <end position="590"/>
    </location>
</feature>
<dbReference type="GO" id="GO:0003677">
    <property type="term" value="F:DNA binding"/>
    <property type="evidence" value="ECO:0007669"/>
    <property type="project" value="TreeGrafter"/>
</dbReference>
<feature type="coiled-coil region" evidence="10">
    <location>
        <begin position="254"/>
        <end position="358"/>
    </location>
</feature>
<sequence length="590" mass="68432">MSAFLRLIEVENFKSYRGHSTIGPLKRFSAIIGPNGSGKSNFMDAISFVMGEKTSSLRVRKLTELINGASIGRPISNRASVMARFVITSDTGEQVEKTFQRSVINASSEYRINSSVVSPQNYLAELEKLGINVKAKNFLVFQGAVETIAIKNAKERTALFEEISGSGLLKEEYNRLKHEMQMAEEETQFTYQKKKGIAAERKEAKLEKQEADRYTSLKQECSEKQVHYQLFRLFHNEKESKRLKEDQISKHQELNIIEKRKEEADEILKEKKKEVGKMSREMAKKEQEIREVESEMSKRHPMFIKAKEKVTHTQKKLNSAMKTLEQARRADEAHQADIKKLEDEMHEIEVKRAAFENEVAVESKKRGSNVHLESDLVQEYDRLKQKADATSGKYLIHLDSVNREQKSDQDLLDSEINKKAQIEENYKKIESEKNEALKRQEKLIDHIKTSKTGLEEQRRIKAELSQDVGTSKERIHELQSELDNVREQLGDAKIDKHEDARRKKKQEVVELFKLEVPGVYDRMINMCQPTHKRYNVAVTKVLGKYMEAIIVDTEKTARRCIQILKEKMLDVETFLPLDYLQKKPLKERLR</sequence>
<name>A0A182VYL4_9DIPT</name>
<keyword evidence="6" id="KW-0498">Mitosis</keyword>
<dbReference type="VEuPathDB" id="VectorBase:AMIN003169"/>
<evidence type="ECO:0000256" key="10">
    <source>
        <dbReference type="SAM" id="Coils"/>
    </source>
</evidence>
<dbReference type="Pfam" id="PF06470">
    <property type="entry name" value="SMC_hinge"/>
    <property type="match status" value="1"/>
</dbReference>
<dbReference type="GO" id="GO:0016887">
    <property type="term" value="F:ATP hydrolysis activity"/>
    <property type="evidence" value="ECO:0007669"/>
    <property type="project" value="InterPro"/>
</dbReference>
<dbReference type="GO" id="GO:0008278">
    <property type="term" value="C:cohesin complex"/>
    <property type="evidence" value="ECO:0007669"/>
    <property type="project" value="InterPro"/>
</dbReference>
<evidence type="ECO:0000256" key="8">
    <source>
        <dbReference type="ARBA" id="ARBA00023242"/>
    </source>
</evidence>
<dbReference type="Gene3D" id="3.40.50.300">
    <property type="entry name" value="P-loop containing nucleotide triphosphate hydrolases"/>
    <property type="match status" value="1"/>
</dbReference>
<dbReference type="SMART" id="SM00968">
    <property type="entry name" value="SMC_hinge"/>
    <property type="match status" value="1"/>
</dbReference>
<dbReference type="Pfam" id="PF02463">
    <property type="entry name" value="SMC_N"/>
    <property type="match status" value="1"/>
</dbReference>
<dbReference type="SUPFAM" id="SSF75553">
    <property type="entry name" value="Smc hinge domain"/>
    <property type="match status" value="1"/>
</dbReference>
<dbReference type="STRING" id="112268.A0A182VYL4"/>
<keyword evidence="13" id="KW-1185">Reference proteome</keyword>
<comment type="subcellular location">
    <subcellularLocation>
        <location evidence="2">Chromosome</location>
    </subcellularLocation>
    <subcellularLocation>
        <location evidence="1">Nucleus</location>
    </subcellularLocation>
</comment>
<proteinExistence type="inferred from homology"/>
<keyword evidence="4" id="KW-0158">Chromosome</keyword>
<dbReference type="PANTHER" id="PTHR18937">
    <property type="entry name" value="STRUCTURAL MAINTENANCE OF CHROMOSOMES SMC FAMILY MEMBER"/>
    <property type="match status" value="1"/>
</dbReference>